<accession>A0A314ZJK3</accession>
<sequence>MKIGSNVNGGFPPFKFFHFSGVMKMKRSLLHNVAFNHDIAAVEGYIGKIGWMFVPQYCQTGHNFGAFASKMHSQKKKKKVCG</sequence>
<dbReference type="Proteomes" id="UP000250321">
    <property type="component" value="Unassembled WGS sequence"/>
</dbReference>
<dbReference type="AlphaFoldDB" id="A0A314ZJK3"/>
<organism evidence="1 2">
    <name type="scientific">Prunus yedoensis var. nudiflora</name>
    <dbReference type="NCBI Taxonomy" id="2094558"/>
    <lineage>
        <taxon>Eukaryota</taxon>
        <taxon>Viridiplantae</taxon>
        <taxon>Streptophyta</taxon>
        <taxon>Embryophyta</taxon>
        <taxon>Tracheophyta</taxon>
        <taxon>Spermatophyta</taxon>
        <taxon>Magnoliopsida</taxon>
        <taxon>eudicotyledons</taxon>
        <taxon>Gunneridae</taxon>
        <taxon>Pentapetalae</taxon>
        <taxon>rosids</taxon>
        <taxon>fabids</taxon>
        <taxon>Rosales</taxon>
        <taxon>Rosaceae</taxon>
        <taxon>Amygdaloideae</taxon>
        <taxon>Amygdaleae</taxon>
        <taxon>Prunus</taxon>
    </lineage>
</organism>
<name>A0A314ZJK3_PRUYE</name>
<protein>
    <submittedName>
        <fullName evidence="1">Uncharacterized protein</fullName>
    </submittedName>
</protein>
<proteinExistence type="predicted"/>
<comment type="caution">
    <text evidence="1">The sequence shown here is derived from an EMBL/GenBank/DDBJ whole genome shotgun (WGS) entry which is preliminary data.</text>
</comment>
<evidence type="ECO:0000313" key="1">
    <source>
        <dbReference type="EMBL" id="PQQ20095.1"/>
    </source>
</evidence>
<reference evidence="1 2" key="1">
    <citation type="submission" date="2018-02" db="EMBL/GenBank/DDBJ databases">
        <title>Draft genome of wild Prunus yedoensis var. nudiflora.</title>
        <authorList>
            <person name="Baek S."/>
            <person name="Kim J.-H."/>
            <person name="Choi K."/>
            <person name="Kim G.-B."/>
            <person name="Cho A."/>
            <person name="Jang H."/>
            <person name="Shin C.-H."/>
            <person name="Yu H.-J."/>
            <person name="Mun J.-H."/>
        </authorList>
    </citation>
    <scope>NUCLEOTIDE SEQUENCE [LARGE SCALE GENOMIC DNA]</scope>
    <source>
        <strain evidence="2">cv. Jeju island</strain>
        <tissue evidence="1">Leaf</tissue>
    </source>
</reference>
<keyword evidence="2" id="KW-1185">Reference proteome</keyword>
<gene>
    <name evidence="1" type="ORF">Pyn_02070</name>
</gene>
<evidence type="ECO:0000313" key="2">
    <source>
        <dbReference type="Proteomes" id="UP000250321"/>
    </source>
</evidence>
<dbReference type="EMBL" id="PJQY01000045">
    <property type="protein sequence ID" value="PQQ20095.1"/>
    <property type="molecule type" value="Genomic_DNA"/>
</dbReference>